<reference evidence="1" key="1">
    <citation type="submission" date="2020-03" db="EMBL/GenBank/DDBJ databases">
        <title>The deep terrestrial virosphere.</title>
        <authorList>
            <person name="Holmfeldt K."/>
            <person name="Nilsson E."/>
            <person name="Simone D."/>
            <person name="Lopez-Fernandez M."/>
            <person name="Wu X."/>
            <person name="de Brujin I."/>
            <person name="Lundin D."/>
            <person name="Andersson A."/>
            <person name="Bertilsson S."/>
            <person name="Dopson M."/>
        </authorList>
    </citation>
    <scope>NUCLEOTIDE SEQUENCE</scope>
    <source>
        <strain evidence="1">MM415B00342</strain>
    </source>
</reference>
<protein>
    <submittedName>
        <fullName evidence="1">Uncharacterized protein</fullName>
    </submittedName>
</protein>
<name>A0A6M3J9S1_9ZZZZ</name>
<accession>A0A6M3J9S1</accession>
<sequence>MKLEDALKLEREDFEKRMSIRLKKASDYANEDILANFKATAAVCKSLAEHGMPIDITTAKGVACLYQLLKMLRRLNLYAKSIPPQNEALQDTFLDASNYIDLEKEIVAEENQNV</sequence>
<gene>
    <name evidence="1" type="ORF">MM415B00342_0006</name>
</gene>
<organism evidence="1">
    <name type="scientific">viral metagenome</name>
    <dbReference type="NCBI Taxonomy" id="1070528"/>
    <lineage>
        <taxon>unclassified sequences</taxon>
        <taxon>metagenomes</taxon>
        <taxon>organismal metagenomes</taxon>
    </lineage>
</organism>
<evidence type="ECO:0000313" key="1">
    <source>
        <dbReference type="EMBL" id="QJA66544.1"/>
    </source>
</evidence>
<dbReference type="EMBL" id="MT141557">
    <property type="protein sequence ID" value="QJA66544.1"/>
    <property type="molecule type" value="Genomic_DNA"/>
</dbReference>
<proteinExistence type="predicted"/>
<dbReference type="AlphaFoldDB" id="A0A6M3J9S1"/>